<evidence type="ECO:0000313" key="4">
    <source>
        <dbReference type="Proteomes" id="UP001418444"/>
    </source>
</evidence>
<feature type="transmembrane region" description="Helical" evidence="2">
    <location>
        <begin position="264"/>
        <end position="286"/>
    </location>
</feature>
<sequence>MEWLPMAKESDPDSRPITVEELIARTSDENAFPRADSLSVRRAATGRKAASADDSGPTASGMPGYTPPPAKTRNRVVGASGMPAYTPSGDAKRPADSANVVTGIIPVVSGGEDDSDRLDTGELRAVDPDDLLGEDLPSGGQPADDRASRTDTGTIPAAAAAVGAAGAGTDEGDETAVADAADGFDDFDDNDDAEGGDHLASSDELEAAQRADAETAESATDTDEDSAADRSPIWSWLGLIGEVILGVAVGAGLFWGFTVLWKQYVYFALILAVLVIFAIVTFAYVLRKRDLPTTLLALAVGLIVTIGPLVLLV</sequence>
<keyword evidence="2" id="KW-0812">Transmembrane</keyword>
<feature type="transmembrane region" description="Helical" evidence="2">
    <location>
        <begin position="293"/>
        <end position="312"/>
    </location>
</feature>
<dbReference type="Proteomes" id="UP001418444">
    <property type="component" value="Unassembled WGS sequence"/>
</dbReference>
<feature type="compositionally biased region" description="Basic and acidic residues" evidence="1">
    <location>
        <begin position="117"/>
        <end position="127"/>
    </location>
</feature>
<protein>
    <recommendedName>
        <fullName evidence="5">Transmembrane protein</fullName>
    </recommendedName>
</protein>
<feature type="transmembrane region" description="Helical" evidence="2">
    <location>
        <begin position="236"/>
        <end position="258"/>
    </location>
</feature>
<organism evidence="3 4">
    <name type="scientific">Gordonia caeni</name>
    <dbReference type="NCBI Taxonomy" id="1007097"/>
    <lineage>
        <taxon>Bacteria</taxon>
        <taxon>Bacillati</taxon>
        <taxon>Actinomycetota</taxon>
        <taxon>Actinomycetes</taxon>
        <taxon>Mycobacteriales</taxon>
        <taxon>Gordoniaceae</taxon>
        <taxon>Gordonia</taxon>
    </lineage>
</organism>
<gene>
    <name evidence="3" type="ORF">GCM10022231_06070</name>
</gene>
<proteinExistence type="predicted"/>
<dbReference type="EMBL" id="BAAAZW010000002">
    <property type="protein sequence ID" value="GAA3951127.1"/>
    <property type="molecule type" value="Genomic_DNA"/>
</dbReference>
<comment type="caution">
    <text evidence="3">The sequence shown here is derived from an EMBL/GenBank/DDBJ whole genome shotgun (WGS) entry which is preliminary data.</text>
</comment>
<keyword evidence="2" id="KW-1133">Transmembrane helix</keyword>
<name>A0ABP7NNV0_9ACTN</name>
<keyword evidence="2" id="KW-0472">Membrane</keyword>
<evidence type="ECO:0000256" key="2">
    <source>
        <dbReference type="SAM" id="Phobius"/>
    </source>
</evidence>
<evidence type="ECO:0000313" key="3">
    <source>
        <dbReference type="EMBL" id="GAA3951127.1"/>
    </source>
</evidence>
<feature type="compositionally biased region" description="Basic and acidic residues" evidence="1">
    <location>
        <begin position="204"/>
        <end position="213"/>
    </location>
</feature>
<evidence type="ECO:0008006" key="5">
    <source>
        <dbReference type="Google" id="ProtNLM"/>
    </source>
</evidence>
<feature type="region of interest" description="Disordered" evidence="1">
    <location>
        <begin position="204"/>
        <end position="227"/>
    </location>
</feature>
<reference evidence="4" key="1">
    <citation type="journal article" date="2019" name="Int. J. Syst. Evol. Microbiol.">
        <title>The Global Catalogue of Microorganisms (GCM) 10K type strain sequencing project: providing services to taxonomists for standard genome sequencing and annotation.</title>
        <authorList>
            <consortium name="The Broad Institute Genomics Platform"/>
            <consortium name="The Broad Institute Genome Sequencing Center for Infectious Disease"/>
            <person name="Wu L."/>
            <person name="Ma J."/>
        </authorList>
    </citation>
    <scope>NUCLEOTIDE SEQUENCE [LARGE SCALE GENOMIC DNA]</scope>
    <source>
        <strain evidence="4">JCM 16923</strain>
    </source>
</reference>
<accession>A0ABP7NNV0</accession>
<feature type="region of interest" description="Disordered" evidence="1">
    <location>
        <begin position="26"/>
        <end position="151"/>
    </location>
</feature>
<keyword evidence="4" id="KW-1185">Reference proteome</keyword>
<evidence type="ECO:0000256" key="1">
    <source>
        <dbReference type="SAM" id="MobiDB-lite"/>
    </source>
</evidence>